<evidence type="ECO:0000313" key="2">
    <source>
        <dbReference type="EMBL" id="KAF6021791.1"/>
    </source>
</evidence>
<evidence type="ECO:0000256" key="1">
    <source>
        <dbReference type="SAM" id="MobiDB-lite"/>
    </source>
</evidence>
<dbReference type="Proteomes" id="UP000593567">
    <property type="component" value="Unassembled WGS sequence"/>
</dbReference>
<sequence>MKNLVGLENMSAAHYGEDHLQSGDGSIDESSISNLQSLNLEELSICTIENSLDTNGNNVSQSSRFQPAEQPRRNNPPIPTPRLHHSKSRTYPQLVKSNSIHSAAASENNEPSMPTGFAPWQMPPFIPNASVNTVGHASRSLPRRFGGPTEPDIPGYVHSQRLRSCQSFR</sequence>
<keyword evidence="3" id="KW-1185">Reference proteome</keyword>
<name>A0A7J7J886_BUGNE</name>
<dbReference type="AlphaFoldDB" id="A0A7J7J886"/>
<feature type="region of interest" description="Disordered" evidence="1">
    <location>
        <begin position="52"/>
        <end position="112"/>
    </location>
</feature>
<protein>
    <submittedName>
        <fullName evidence="2">Uncharacterized protein</fullName>
    </submittedName>
</protein>
<organism evidence="2 3">
    <name type="scientific">Bugula neritina</name>
    <name type="common">Brown bryozoan</name>
    <name type="synonym">Sertularia neritina</name>
    <dbReference type="NCBI Taxonomy" id="10212"/>
    <lineage>
        <taxon>Eukaryota</taxon>
        <taxon>Metazoa</taxon>
        <taxon>Spiralia</taxon>
        <taxon>Lophotrochozoa</taxon>
        <taxon>Bryozoa</taxon>
        <taxon>Gymnolaemata</taxon>
        <taxon>Cheilostomatida</taxon>
        <taxon>Flustrina</taxon>
        <taxon>Buguloidea</taxon>
        <taxon>Bugulidae</taxon>
        <taxon>Bugula</taxon>
    </lineage>
</organism>
<dbReference type="EMBL" id="VXIV02002962">
    <property type="protein sequence ID" value="KAF6021791.1"/>
    <property type="molecule type" value="Genomic_DNA"/>
</dbReference>
<comment type="caution">
    <text evidence="2">The sequence shown here is derived from an EMBL/GenBank/DDBJ whole genome shotgun (WGS) entry which is preliminary data.</text>
</comment>
<feature type="compositionally biased region" description="Polar residues" evidence="1">
    <location>
        <begin position="52"/>
        <end position="65"/>
    </location>
</feature>
<feature type="compositionally biased region" description="Polar residues" evidence="1">
    <location>
        <begin position="89"/>
        <end position="112"/>
    </location>
</feature>
<proteinExistence type="predicted"/>
<accession>A0A7J7J886</accession>
<evidence type="ECO:0000313" key="3">
    <source>
        <dbReference type="Proteomes" id="UP000593567"/>
    </source>
</evidence>
<gene>
    <name evidence="2" type="ORF">EB796_019902</name>
</gene>
<reference evidence="2" key="1">
    <citation type="submission" date="2020-06" db="EMBL/GenBank/DDBJ databases">
        <title>Draft genome of Bugula neritina, a colonial animal packing powerful symbionts and potential medicines.</title>
        <authorList>
            <person name="Rayko M."/>
        </authorList>
    </citation>
    <scope>NUCLEOTIDE SEQUENCE [LARGE SCALE GENOMIC DNA]</scope>
    <source>
        <strain evidence="2">Kwan_BN1</strain>
    </source>
</reference>